<evidence type="ECO:0000313" key="10">
    <source>
        <dbReference type="EMBL" id="QEG40324.1"/>
    </source>
</evidence>
<evidence type="ECO:0000256" key="3">
    <source>
        <dbReference type="ARBA" id="ARBA00022553"/>
    </source>
</evidence>
<dbReference type="PRINTS" id="PR00344">
    <property type="entry name" value="BCTRLSENSOR"/>
</dbReference>
<dbReference type="Gene3D" id="1.10.287.130">
    <property type="match status" value="1"/>
</dbReference>
<dbReference type="EMBL" id="CP042914">
    <property type="protein sequence ID" value="QEG40324.1"/>
    <property type="molecule type" value="Genomic_DNA"/>
</dbReference>
<dbReference type="FunFam" id="3.30.565.10:FF:000006">
    <property type="entry name" value="Sensor histidine kinase WalK"/>
    <property type="match status" value="1"/>
</dbReference>
<feature type="domain" description="Histidine kinase" evidence="9">
    <location>
        <begin position="13"/>
        <end position="226"/>
    </location>
</feature>
<sequence length="232" mass="25210">MQAMATLGELTSTATHEFNNVLMTVINYARSGIRNKDEAARDKAFDRILAASQRAAKITATVLAQARHRDGSLQSTDIREVISDSLILLEREMRKYRVYVETDFADDTPQAMANGNQIQRVLLNLLINARQAMPEGGTVLIQTRRDAEQLVLTVRDYGCGIAADELPKIFEPFFSTKAGPDDSGKGGTGLGLAACKDIIETHSGRIRVESTVGKGTAFIIRLPIADSQTAAA</sequence>
<dbReference type="InterPro" id="IPR003661">
    <property type="entry name" value="HisK_dim/P_dom"/>
</dbReference>
<dbReference type="PANTHER" id="PTHR43065:SF46">
    <property type="entry name" value="C4-DICARBOXYLATE TRANSPORT SENSOR PROTEIN DCTB"/>
    <property type="match status" value="1"/>
</dbReference>
<keyword evidence="3" id="KW-0597">Phosphoprotein</keyword>
<gene>
    <name evidence="10" type="primary">zraS_2</name>
    <name evidence="10" type="ORF">UC8_23310</name>
</gene>
<evidence type="ECO:0000256" key="4">
    <source>
        <dbReference type="ARBA" id="ARBA00022679"/>
    </source>
</evidence>
<dbReference type="EC" id="2.7.13.3" evidence="2"/>
<dbReference type="AlphaFoldDB" id="A0A5B9QMZ1"/>
<protein>
    <recommendedName>
        <fullName evidence="2">histidine kinase</fullName>
        <ecNumber evidence="2">2.7.13.3</ecNumber>
    </recommendedName>
</protein>
<reference evidence="10 11" key="1">
    <citation type="submission" date="2019-08" db="EMBL/GenBank/DDBJ databases">
        <title>Deep-cultivation of Planctomycetes and their phenomic and genomic characterization uncovers novel biology.</title>
        <authorList>
            <person name="Wiegand S."/>
            <person name="Jogler M."/>
            <person name="Boedeker C."/>
            <person name="Pinto D."/>
            <person name="Vollmers J."/>
            <person name="Rivas-Marin E."/>
            <person name="Kohn T."/>
            <person name="Peeters S.H."/>
            <person name="Heuer A."/>
            <person name="Rast P."/>
            <person name="Oberbeckmann S."/>
            <person name="Bunk B."/>
            <person name="Jeske O."/>
            <person name="Meyerdierks A."/>
            <person name="Storesund J.E."/>
            <person name="Kallscheuer N."/>
            <person name="Luecker S."/>
            <person name="Lage O.M."/>
            <person name="Pohl T."/>
            <person name="Merkel B.J."/>
            <person name="Hornburger P."/>
            <person name="Mueller R.-W."/>
            <person name="Bruemmer F."/>
            <person name="Labrenz M."/>
            <person name="Spormann A.M."/>
            <person name="Op den Camp H."/>
            <person name="Overmann J."/>
            <person name="Amann R."/>
            <person name="Jetten M.S.M."/>
            <person name="Mascher T."/>
            <person name="Medema M.H."/>
            <person name="Devos D.P."/>
            <person name="Kaster A.-K."/>
            <person name="Ovreas L."/>
            <person name="Rohde M."/>
            <person name="Galperin M.Y."/>
            <person name="Jogler C."/>
        </authorList>
    </citation>
    <scope>NUCLEOTIDE SEQUENCE [LARGE SCALE GENOMIC DNA]</scope>
    <source>
        <strain evidence="10 11">UC8</strain>
    </source>
</reference>
<evidence type="ECO:0000256" key="2">
    <source>
        <dbReference type="ARBA" id="ARBA00012438"/>
    </source>
</evidence>
<dbReference type="Proteomes" id="UP000325286">
    <property type="component" value="Chromosome"/>
</dbReference>
<proteinExistence type="predicted"/>
<dbReference type="OrthoDB" id="9784397at2"/>
<keyword evidence="4 10" id="KW-0808">Transferase</keyword>
<dbReference type="SMART" id="SM00388">
    <property type="entry name" value="HisKA"/>
    <property type="match status" value="1"/>
</dbReference>
<keyword evidence="6" id="KW-0418">Kinase</keyword>
<dbReference type="GO" id="GO:0005524">
    <property type="term" value="F:ATP binding"/>
    <property type="evidence" value="ECO:0007669"/>
    <property type="project" value="UniProtKB-KW"/>
</dbReference>
<comment type="catalytic activity">
    <reaction evidence="1">
        <text>ATP + protein L-histidine = ADP + protein N-phospho-L-histidine.</text>
        <dbReference type="EC" id="2.7.13.3"/>
    </reaction>
</comment>
<evidence type="ECO:0000256" key="7">
    <source>
        <dbReference type="ARBA" id="ARBA00022840"/>
    </source>
</evidence>
<dbReference type="SUPFAM" id="SSF47384">
    <property type="entry name" value="Homodimeric domain of signal transducing histidine kinase"/>
    <property type="match status" value="1"/>
</dbReference>
<keyword evidence="7" id="KW-0067">ATP-binding</keyword>
<dbReference type="PANTHER" id="PTHR43065">
    <property type="entry name" value="SENSOR HISTIDINE KINASE"/>
    <property type="match status" value="1"/>
</dbReference>
<dbReference type="Gene3D" id="3.30.565.10">
    <property type="entry name" value="Histidine kinase-like ATPase, C-terminal domain"/>
    <property type="match status" value="1"/>
</dbReference>
<dbReference type="SUPFAM" id="SSF55874">
    <property type="entry name" value="ATPase domain of HSP90 chaperone/DNA topoisomerase II/histidine kinase"/>
    <property type="match status" value="1"/>
</dbReference>
<dbReference type="InterPro" id="IPR003594">
    <property type="entry name" value="HATPase_dom"/>
</dbReference>
<keyword evidence="11" id="KW-1185">Reference proteome</keyword>
<evidence type="ECO:0000313" key="11">
    <source>
        <dbReference type="Proteomes" id="UP000325286"/>
    </source>
</evidence>
<name>A0A5B9QMZ1_9BACT</name>
<dbReference type="Pfam" id="PF02518">
    <property type="entry name" value="HATPase_c"/>
    <property type="match status" value="1"/>
</dbReference>
<dbReference type="InterPro" id="IPR036097">
    <property type="entry name" value="HisK_dim/P_sf"/>
</dbReference>
<keyword evidence="8" id="KW-0902">Two-component regulatory system</keyword>
<dbReference type="SMART" id="SM00387">
    <property type="entry name" value="HATPase_c"/>
    <property type="match status" value="1"/>
</dbReference>
<evidence type="ECO:0000256" key="6">
    <source>
        <dbReference type="ARBA" id="ARBA00022777"/>
    </source>
</evidence>
<dbReference type="InterPro" id="IPR036890">
    <property type="entry name" value="HATPase_C_sf"/>
</dbReference>
<evidence type="ECO:0000259" key="9">
    <source>
        <dbReference type="PROSITE" id="PS50109"/>
    </source>
</evidence>
<accession>A0A5B9QMZ1</accession>
<evidence type="ECO:0000256" key="5">
    <source>
        <dbReference type="ARBA" id="ARBA00022741"/>
    </source>
</evidence>
<dbReference type="InterPro" id="IPR004358">
    <property type="entry name" value="Sig_transdc_His_kin-like_C"/>
</dbReference>
<organism evidence="10 11">
    <name type="scientific">Roseimaritima ulvae</name>
    <dbReference type="NCBI Taxonomy" id="980254"/>
    <lineage>
        <taxon>Bacteria</taxon>
        <taxon>Pseudomonadati</taxon>
        <taxon>Planctomycetota</taxon>
        <taxon>Planctomycetia</taxon>
        <taxon>Pirellulales</taxon>
        <taxon>Pirellulaceae</taxon>
        <taxon>Roseimaritima</taxon>
    </lineage>
</organism>
<dbReference type="KEGG" id="rul:UC8_23310"/>
<dbReference type="InterPro" id="IPR005467">
    <property type="entry name" value="His_kinase_dom"/>
</dbReference>
<evidence type="ECO:0000256" key="8">
    <source>
        <dbReference type="ARBA" id="ARBA00023012"/>
    </source>
</evidence>
<evidence type="ECO:0000256" key="1">
    <source>
        <dbReference type="ARBA" id="ARBA00000085"/>
    </source>
</evidence>
<dbReference type="PROSITE" id="PS50109">
    <property type="entry name" value="HIS_KIN"/>
    <property type="match status" value="1"/>
</dbReference>
<keyword evidence="5" id="KW-0547">Nucleotide-binding</keyword>
<dbReference type="GO" id="GO:0000155">
    <property type="term" value="F:phosphorelay sensor kinase activity"/>
    <property type="evidence" value="ECO:0007669"/>
    <property type="project" value="InterPro"/>
</dbReference>